<organism evidence="10 11">
    <name type="scientific">Actinophytocola oryzae</name>
    <dbReference type="NCBI Taxonomy" id="502181"/>
    <lineage>
        <taxon>Bacteria</taxon>
        <taxon>Bacillati</taxon>
        <taxon>Actinomycetota</taxon>
        <taxon>Actinomycetes</taxon>
        <taxon>Pseudonocardiales</taxon>
        <taxon>Pseudonocardiaceae</taxon>
    </lineage>
</organism>
<evidence type="ECO:0000256" key="7">
    <source>
        <dbReference type="PIRNR" id="PIRNR005539"/>
    </source>
</evidence>
<evidence type="ECO:0000256" key="1">
    <source>
        <dbReference type="ARBA" id="ARBA00001585"/>
    </source>
</evidence>
<reference evidence="10 11" key="1">
    <citation type="submission" date="2019-03" db="EMBL/GenBank/DDBJ databases">
        <title>Genomic Encyclopedia of Archaeal and Bacterial Type Strains, Phase II (KMG-II): from individual species to whole genera.</title>
        <authorList>
            <person name="Goeker M."/>
        </authorList>
    </citation>
    <scope>NUCLEOTIDE SEQUENCE [LARGE SCALE GENOMIC DNA]</scope>
    <source>
        <strain evidence="10 11">DSM 45499</strain>
    </source>
</reference>
<dbReference type="InterPro" id="IPR050228">
    <property type="entry name" value="Carboxylesterase_BioH"/>
</dbReference>
<dbReference type="InterPro" id="IPR002410">
    <property type="entry name" value="Peptidase_S33"/>
</dbReference>
<comment type="catalytic activity">
    <reaction evidence="1">
        <text>Release of N-terminal proline from a peptide.</text>
        <dbReference type="EC" id="3.4.11.5"/>
    </reaction>
</comment>
<feature type="active site" description="Nucleophile" evidence="8">
    <location>
        <position position="106"/>
    </location>
</feature>
<dbReference type="EC" id="3.4.11.5" evidence="3"/>
<dbReference type="OrthoDB" id="9796770at2"/>
<dbReference type="RefSeq" id="WP_133900831.1">
    <property type="nucleotide sequence ID" value="NZ_SOCP01000001.1"/>
</dbReference>
<dbReference type="EMBL" id="SOCP01000001">
    <property type="protein sequence ID" value="TDV57585.1"/>
    <property type="molecule type" value="Genomic_DNA"/>
</dbReference>
<dbReference type="PIRSF" id="PIRSF005539">
    <property type="entry name" value="Pept_S33_TRI_F1"/>
    <property type="match status" value="1"/>
</dbReference>
<dbReference type="PANTHER" id="PTHR43194:SF2">
    <property type="entry name" value="PEROXISOMAL MEMBRANE PROTEIN LPX1"/>
    <property type="match status" value="1"/>
</dbReference>
<name>A0A4R7W5P9_9PSEU</name>
<dbReference type="SUPFAM" id="SSF53474">
    <property type="entry name" value="alpha/beta-Hydrolases"/>
    <property type="match status" value="1"/>
</dbReference>
<keyword evidence="11" id="KW-1185">Reference proteome</keyword>
<evidence type="ECO:0000256" key="6">
    <source>
        <dbReference type="ARBA" id="ARBA00029605"/>
    </source>
</evidence>
<dbReference type="PRINTS" id="PR00793">
    <property type="entry name" value="PROAMNOPTASE"/>
</dbReference>
<evidence type="ECO:0000256" key="4">
    <source>
        <dbReference type="ARBA" id="ARBA00021843"/>
    </source>
</evidence>
<keyword evidence="5 7" id="KW-0378">Hydrolase</keyword>
<sequence>MAESFDGVLRHDGLDTWYRVVGELDQAAPLVVCHGGPGLTHDYLESLSALADGRAVVFYDQHGTGRSGHRPDAPDGFFSVELYVRELAALLDHLGIAGGYHLLGHSWGGLLGLEHAVRRPAGLRSLTVASGFARSDTYTAEVGALVAALPDDVRTVIETHEAAGTTDSPEYDEAVRVFYRRHVCRAKPVPGEVMRTLVALAEDSTVYRTMAGPSEFRLTGTLAGWDITDRLDAIEVDVLLVSGEHDEVTPGAVGELHRALPGSRWELIPDASHMAHVEHPERFRALVGEFLASAGARVDTVGS</sequence>
<evidence type="ECO:0000259" key="9">
    <source>
        <dbReference type="Pfam" id="PF00561"/>
    </source>
</evidence>
<gene>
    <name evidence="10" type="ORF">CLV71_101456</name>
</gene>
<accession>A0A4R7W5P9</accession>
<evidence type="ECO:0000256" key="3">
    <source>
        <dbReference type="ARBA" id="ARBA00012568"/>
    </source>
</evidence>
<dbReference type="Proteomes" id="UP000294927">
    <property type="component" value="Unassembled WGS sequence"/>
</dbReference>
<dbReference type="Gene3D" id="3.40.50.1820">
    <property type="entry name" value="alpha/beta hydrolase"/>
    <property type="match status" value="1"/>
</dbReference>
<dbReference type="AlphaFoldDB" id="A0A4R7W5P9"/>
<dbReference type="InterPro" id="IPR000073">
    <property type="entry name" value="AB_hydrolase_1"/>
</dbReference>
<dbReference type="Pfam" id="PF00561">
    <property type="entry name" value="Abhydrolase_1"/>
    <property type="match status" value="1"/>
</dbReference>
<dbReference type="GO" id="GO:0006508">
    <property type="term" value="P:proteolysis"/>
    <property type="evidence" value="ECO:0007669"/>
    <property type="project" value="InterPro"/>
</dbReference>
<feature type="domain" description="AB hydrolase-1" evidence="9">
    <location>
        <begin position="29"/>
        <end position="280"/>
    </location>
</feature>
<evidence type="ECO:0000256" key="5">
    <source>
        <dbReference type="ARBA" id="ARBA00022801"/>
    </source>
</evidence>
<dbReference type="PANTHER" id="PTHR43194">
    <property type="entry name" value="HYDROLASE ALPHA/BETA FOLD FAMILY"/>
    <property type="match status" value="1"/>
</dbReference>
<evidence type="ECO:0000313" key="10">
    <source>
        <dbReference type="EMBL" id="TDV57585.1"/>
    </source>
</evidence>
<protein>
    <recommendedName>
        <fullName evidence="4">Proline iminopeptidase</fullName>
        <ecNumber evidence="3">3.4.11.5</ecNumber>
    </recommendedName>
    <alternativeName>
        <fullName evidence="6">Prolyl aminopeptidase</fullName>
    </alternativeName>
</protein>
<feature type="active site" evidence="8">
    <location>
        <position position="246"/>
    </location>
</feature>
<dbReference type="InterPro" id="IPR005945">
    <property type="entry name" value="Pro_imino_pep"/>
</dbReference>
<dbReference type="GO" id="GO:0004177">
    <property type="term" value="F:aminopeptidase activity"/>
    <property type="evidence" value="ECO:0007669"/>
    <property type="project" value="UniProtKB-EC"/>
</dbReference>
<feature type="active site" description="Proton donor" evidence="8">
    <location>
        <position position="273"/>
    </location>
</feature>
<evidence type="ECO:0000256" key="8">
    <source>
        <dbReference type="PIRSR" id="PIRSR005539-1"/>
    </source>
</evidence>
<proteinExistence type="inferred from homology"/>
<dbReference type="InterPro" id="IPR029058">
    <property type="entry name" value="AB_hydrolase_fold"/>
</dbReference>
<dbReference type="NCBIfam" id="TIGR01250">
    <property type="entry name" value="pro_imino_pep_2"/>
    <property type="match status" value="1"/>
</dbReference>
<evidence type="ECO:0000256" key="2">
    <source>
        <dbReference type="ARBA" id="ARBA00010088"/>
    </source>
</evidence>
<evidence type="ECO:0000313" key="11">
    <source>
        <dbReference type="Proteomes" id="UP000294927"/>
    </source>
</evidence>
<comment type="caution">
    <text evidence="10">The sequence shown here is derived from an EMBL/GenBank/DDBJ whole genome shotgun (WGS) entry which is preliminary data.</text>
</comment>
<comment type="similarity">
    <text evidence="2 7">Belongs to the peptidase S33 family.</text>
</comment>